<keyword evidence="1" id="KW-0812">Transmembrane</keyword>
<reference evidence="2" key="1">
    <citation type="submission" date="2018-06" db="EMBL/GenBank/DDBJ databases">
        <authorList>
            <person name="Zhirakovskaya E."/>
        </authorList>
    </citation>
    <scope>NUCLEOTIDE SEQUENCE</scope>
</reference>
<feature type="transmembrane region" description="Helical" evidence="1">
    <location>
        <begin position="370"/>
        <end position="389"/>
    </location>
</feature>
<dbReference type="EMBL" id="UOFK01000187">
    <property type="protein sequence ID" value="VAW79372.1"/>
    <property type="molecule type" value="Genomic_DNA"/>
</dbReference>
<dbReference type="PANTHER" id="PTHR32063">
    <property type="match status" value="1"/>
</dbReference>
<dbReference type="InterPro" id="IPR027463">
    <property type="entry name" value="AcrB_DN_DC_subdom"/>
</dbReference>
<accession>A0A3B0YVL5</accession>
<dbReference type="Gene3D" id="3.30.70.1440">
    <property type="entry name" value="Multidrug efflux transporter AcrB pore domain"/>
    <property type="match status" value="1"/>
</dbReference>
<feature type="transmembrane region" description="Helical" evidence="1">
    <location>
        <begin position="983"/>
        <end position="1007"/>
    </location>
</feature>
<dbReference type="AlphaFoldDB" id="A0A3B0YVL5"/>
<organism evidence="2">
    <name type="scientific">hydrothermal vent metagenome</name>
    <dbReference type="NCBI Taxonomy" id="652676"/>
    <lineage>
        <taxon>unclassified sequences</taxon>
        <taxon>metagenomes</taxon>
        <taxon>ecological metagenomes</taxon>
    </lineage>
</organism>
<sequence>MTEKTPEELEIIDRAEVEAKPLGIAGRIACTFIDSPISPLLMVATLFLGLLGLMFTPRQEDPQISVPMVDIFVQYPGASAEQVSSLVTEPLERIMSQIPGVRHVYSASERGQAIVTVRFLVGEPLGPSIVKVHDKIQSNLDKIPPGVSPPLVKPKGIDDVAVVTVTLSSDNVDDAALRTLGVDVLQRLREVPDTGQGSVVGGRAEQVRIEVNQERLAGYGLTLDQLAQAVNAANQQTQAGFTEASNSAFSVYTGSFLRTADEISRLVIGVYSGAPVYVRDVARVIHGPEETRKMIGFYTGQAADDSVAVADGEPAVTIALAKKEGSNGVTVANNILEKLDTLRGHLIPDNVRVSITRDYGKTANKKVNELLIALFEAALAVAILCVIGLGLRAAFVVITVIPIVILITVFAAWVLDYTIDRVSLFALIFSIGILVDDATVVVENIFRRWMEAGRTTVGIAIDAVREVGNPTILATLTIISALLPMGWVSGLMGPYMRPIPVLGASAMFFSLVAAFIFTPWFAIRVRPSSVQAFKKAEEREQRTQERIGRFYEPIIRPLMNNRKLGILFLVGIIGLTAAVCAMFYFKLVAVKMMPFDNKPEFNVVVNMPEGTALPVTANAVRQLAAKIRSDMPEVTAIQTYVGTASPFNFNGLVRHYYLRQQPWTADIQVMLLDKDERDRSSHELSDIARDMLTPLADELGARIQVVEMPPGPPVLQTVVAEIYGPDSATRRQTARDMEAMFQQVEGLVDVDTYMADTYTYLQFEVDREKAARLGVSVETINRNLSMAMGDYRLGDVKRAAPLEPTYIILQVPLAVRSQVVRLMNLPIPTANDTTIPLGELGNFTERQEDPIIFHKDLRPLEYVTGEMTGRLGAPIYGMYGVEDLLENYTTPDGVQITGMPMGLLGPPDTDRVSGFEWGGEWTVTYETFRDMGLAFCAAMLLIYGLIVLEFRDYAVAGLIMAPIPLTLIGIIPGHWIMGAEFTATSMIGMIALGGIIVRVSILLVEFVKIEVEKGKDIREAAVDAAKTRLRPILITSLTLMAGAGAIINDPIFNGMAVTLMFGTGVATLFTMIVIPMGCISAEKRFKPHGCEALEKRINEEGQAEGKSA</sequence>
<feature type="transmembrane region" description="Helical" evidence="1">
    <location>
        <begin position="564"/>
        <end position="585"/>
    </location>
</feature>
<name>A0A3B0YVL5_9ZZZZ</name>
<proteinExistence type="predicted"/>
<dbReference type="SUPFAM" id="SSF82693">
    <property type="entry name" value="Multidrug efflux transporter AcrB pore domain, PN1, PN2, PC1 and PC2 subdomains"/>
    <property type="match status" value="3"/>
</dbReference>
<feature type="transmembrane region" description="Helical" evidence="1">
    <location>
        <begin position="931"/>
        <end position="948"/>
    </location>
</feature>
<feature type="transmembrane region" description="Helical" evidence="1">
    <location>
        <begin position="499"/>
        <end position="523"/>
    </location>
</feature>
<feature type="transmembrane region" description="Helical" evidence="1">
    <location>
        <begin position="1028"/>
        <end position="1047"/>
    </location>
</feature>
<feature type="transmembrane region" description="Helical" evidence="1">
    <location>
        <begin position="955"/>
        <end position="977"/>
    </location>
</feature>
<feature type="transmembrane region" description="Helical" evidence="1">
    <location>
        <begin position="394"/>
        <end position="415"/>
    </location>
</feature>
<dbReference type="GO" id="GO:0042910">
    <property type="term" value="F:xenobiotic transmembrane transporter activity"/>
    <property type="evidence" value="ECO:0007669"/>
    <property type="project" value="TreeGrafter"/>
</dbReference>
<dbReference type="PANTHER" id="PTHR32063:SF16">
    <property type="entry name" value="CATION EFFLUX SYSTEM (ACRB_ACRD_ACRF FAMILY)"/>
    <property type="match status" value="1"/>
</dbReference>
<keyword evidence="1" id="KW-0472">Membrane</keyword>
<feature type="transmembrane region" description="Helical" evidence="1">
    <location>
        <begin position="1059"/>
        <end position="1079"/>
    </location>
</feature>
<feature type="transmembrane region" description="Helical" evidence="1">
    <location>
        <begin position="421"/>
        <end position="446"/>
    </location>
</feature>
<gene>
    <name evidence="2" type="ORF">MNBD_GAMMA13-256</name>
</gene>
<dbReference type="InterPro" id="IPR001036">
    <property type="entry name" value="Acrflvin-R"/>
</dbReference>
<dbReference type="Gene3D" id="1.20.1640.10">
    <property type="entry name" value="Multidrug efflux transporter AcrB transmembrane domain"/>
    <property type="match status" value="2"/>
</dbReference>
<feature type="transmembrane region" description="Helical" evidence="1">
    <location>
        <begin position="467"/>
        <end position="487"/>
    </location>
</feature>
<evidence type="ECO:0000256" key="1">
    <source>
        <dbReference type="SAM" id="Phobius"/>
    </source>
</evidence>
<dbReference type="Pfam" id="PF00873">
    <property type="entry name" value="ACR_tran"/>
    <property type="match status" value="1"/>
</dbReference>
<dbReference type="GO" id="GO:0005886">
    <property type="term" value="C:plasma membrane"/>
    <property type="evidence" value="ECO:0007669"/>
    <property type="project" value="TreeGrafter"/>
</dbReference>
<evidence type="ECO:0000313" key="2">
    <source>
        <dbReference type="EMBL" id="VAW79372.1"/>
    </source>
</evidence>
<dbReference type="SUPFAM" id="SSF82866">
    <property type="entry name" value="Multidrug efflux transporter AcrB transmembrane domain"/>
    <property type="match status" value="2"/>
</dbReference>
<dbReference type="Gene3D" id="3.30.70.1430">
    <property type="entry name" value="Multidrug efflux transporter AcrB pore domain"/>
    <property type="match status" value="2"/>
</dbReference>
<dbReference type="SUPFAM" id="SSF82714">
    <property type="entry name" value="Multidrug efflux transporter AcrB TolC docking domain, DN and DC subdomains"/>
    <property type="match status" value="2"/>
</dbReference>
<protein>
    <submittedName>
        <fullName evidence="2">Acriflavin resistance protein</fullName>
    </submittedName>
</protein>
<keyword evidence="1" id="KW-1133">Transmembrane helix</keyword>
<dbReference type="PRINTS" id="PR00702">
    <property type="entry name" value="ACRIFLAVINRP"/>
</dbReference>
<dbReference type="Gene3D" id="3.30.2090.10">
    <property type="entry name" value="Multidrug efflux transporter AcrB TolC docking domain, DN and DC subdomains"/>
    <property type="match status" value="2"/>
</dbReference>
<dbReference type="Gene3D" id="3.30.70.1320">
    <property type="entry name" value="Multidrug efflux transporter AcrB pore domain like"/>
    <property type="match status" value="1"/>
</dbReference>